<dbReference type="InterPro" id="IPR000601">
    <property type="entry name" value="PKD_dom"/>
</dbReference>
<accession>A0A644W3S9</accession>
<dbReference type="SUPFAM" id="SSF49299">
    <property type="entry name" value="PKD domain"/>
    <property type="match status" value="1"/>
</dbReference>
<gene>
    <name evidence="2" type="ORF">SDC9_44619</name>
</gene>
<dbReference type="CDD" id="cd00146">
    <property type="entry name" value="PKD"/>
    <property type="match status" value="1"/>
</dbReference>
<dbReference type="InterPro" id="IPR013783">
    <property type="entry name" value="Ig-like_fold"/>
</dbReference>
<reference evidence="2" key="1">
    <citation type="submission" date="2019-08" db="EMBL/GenBank/DDBJ databases">
        <authorList>
            <person name="Kucharzyk K."/>
            <person name="Murdoch R.W."/>
            <person name="Higgins S."/>
            <person name="Loffler F."/>
        </authorList>
    </citation>
    <scope>NUCLEOTIDE SEQUENCE</scope>
</reference>
<sequence>MKKVFKFSVFVALAFIAFACEEAVIPTASFTYEVEGLTVTFTNTSKDATSYIWDFGDETTSTEANPVHTYAAEGNYTVKLTAKNGDESKTITEEISLTKPLIKLDGIFTDWSEVPANKLASTTLPEGASLTALKELKVCADANFIFFYLKLDQTHVAPLDIFLNTDNNPATGATSWLWDPCGADYLIEGFVTEGMADAIVFKKPTDTAQDAWDWQEVVAAGSGIVSMSEVKTVSGTIVEFEARIVREMVPTTLANEIGFSVFSSNADWAETGSLPTAAADAATKAGMLTVKLN</sequence>
<dbReference type="InterPro" id="IPR035986">
    <property type="entry name" value="PKD_dom_sf"/>
</dbReference>
<dbReference type="PROSITE" id="PS51257">
    <property type="entry name" value="PROKAR_LIPOPROTEIN"/>
    <property type="match status" value="1"/>
</dbReference>
<dbReference type="InterPro" id="IPR022409">
    <property type="entry name" value="PKD/Chitinase_dom"/>
</dbReference>
<dbReference type="PROSITE" id="PS50093">
    <property type="entry name" value="PKD"/>
    <property type="match status" value="1"/>
</dbReference>
<dbReference type="Pfam" id="PF18911">
    <property type="entry name" value="PKD_4"/>
    <property type="match status" value="1"/>
</dbReference>
<evidence type="ECO:0000259" key="1">
    <source>
        <dbReference type="PROSITE" id="PS50093"/>
    </source>
</evidence>
<dbReference type="EMBL" id="VSSQ01000607">
    <property type="protein sequence ID" value="MPL98414.1"/>
    <property type="molecule type" value="Genomic_DNA"/>
</dbReference>
<dbReference type="AlphaFoldDB" id="A0A644W3S9"/>
<name>A0A644W3S9_9ZZZZ</name>
<comment type="caution">
    <text evidence="2">The sequence shown here is derived from an EMBL/GenBank/DDBJ whole genome shotgun (WGS) entry which is preliminary data.</text>
</comment>
<proteinExistence type="predicted"/>
<protein>
    <recommendedName>
        <fullName evidence="1">PKD domain-containing protein</fullName>
    </recommendedName>
</protein>
<organism evidence="2">
    <name type="scientific">bioreactor metagenome</name>
    <dbReference type="NCBI Taxonomy" id="1076179"/>
    <lineage>
        <taxon>unclassified sequences</taxon>
        <taxon>metagenomes</taxon>
        <taxon>ecological metagenomes</taxon>
    </lineage>
</organism>
<evidence type="ECO:0000313" key="2">
    <source>
        <dbReference type="EMBL" id="MPL98414.1"/>
    </source>
</evidence>
<dbReference type="SMART" id="SM00089">
    <property type="entry name" value="PKD"/>
    <property type="match status" value="1"/>
</dbReference>
<dbReference type="Gene3D" id="2.60.40.10">
    <property type="entry name" value="Immunoglobulins"/>
    <property type="match status" value="1"/>
</dbReference>
<feature type="domain" description="PKD" evidence="1">
    <location>
        <begin position="37"/>
        <end position="104"/>
    </location>
</feature>